<name>A0A4Z1JEL9_9HELO</name>
<reference evidence="1 2" key="1">
    <citation type="submission" date="2017-12" db="EMBL/GenBank/DDBJ databases">
        <title>Comparative genomics of Botrytis spp.</title>
        <authorList>
            <person name="Valero-Jimenez C.A."/>
            <person name="Tapia P."/>
            <person name="Veloso J."/>
            <person name="Silva-Moreno E."/>
            <person name="Staats M."/>
            <person name="Valdes J.H."/>
            <person name="Van Kan J.A.L."/>
        </authorList>
    </citation>
    <scope>NUCLEOTIDE SEQUENCE [LARGE SCALE GENOMIC DNA]</scope>
    <source>
        <strain evidence="1 2">Be9601</strain>
    </source>
</reference>
<proteinExistence type="predicted"/>
<accession>A0A4Z1JEL9</accession>
<evidence type="ECO:0000313" key="1">
    <source>
        <dbReference type="EMBL" id="TGO72135.1"/>
    </source>
</evidence>
<evidence type="ECO:0000313" key="2">
    <source>
        <dbReference type="Proteomes" id="UP000297229"/>
    </source>
</evidence>
<protein>
    <submittedName>
        <fullName evidence="1">Uncharacterized protein</fullName>
    </submittedName>
</protein>
<dbReference type="AlphaFoldDB" id="A0A4Z1JEL9"/>
<organism evidence="1 2">
    <name type="scientific">Botrytis elliptica</name>
    <dbReference type="NCBI Taxonomy" id="278938"/>
    <lineage>
        <taxon>Eukaryota</taxon>
        <taxon>Fungi</taxon>
        <taxon>Dikarya</taxon>
        <taxon>Ascomycota</taxon>
        <taxon>Pezizomycotina</taxon>
        <taxon>Leotiomycetes</taxon>
        <taxon>Helotiales</taxon>
        <taxon>Sclerotiniaceae</taxon>
        <taxon>Botrytis</taxon>
    </lineage>
</organism>
<keyword evidence="2" id="KW-1185">Reference proteome</keyword>
<dbReference type="Proteomes" id="UP000297229">
    <property type="component" value="Unassembled WGS sequence"/>
</dbReference>
<sequence length="60" mass="6523">MRPIRNHEDQSIHEIQQQRHRVILKIDSSDGNTSLNIASAGFSGVRSFSLGTAKSSASAD</sequence>
<comment type="caution">
    <text evidence="1">The sequence shown here is derived from an EMBL/GenBank/DDBJ whole genome shotgun (WGS) entry which is preliminary data.</text>
</comment>
<gene>
    <name evidence="1" type="ORF">BELL_0490g00120</name>
</gene>
<dbReference type="EMBL" id="PQXM01000488">
    <property type="protein sequence ID" value="TGO72135.1"/>
    <property type="molecule type" value="Genomic_DNA"/>
</dbReference>